<dbReference type="EMBL" id="CAKXYP010000025">
    <property type="protein sequence ID" value="CAH9419594.1"/>
    <property type="molecule type" value="Genomic_DNA"/>
</dbReference>
<protein>
    <submittedName>
        <fullName evidence="1">Uncharacterized protein</fullName>
    </submittedName>
</protein>
<accession>A0ABN8VD84</accession>
<evidence type="ECO:0000313" key="1">
    <source>
        <dbReference type="EMBL" id="CAH9419594.1"/>
    </source>
</evidence>
<gene>
    <name evidence="1" type="ORF">SGL43_06649</name>
</gene>
<evidence type="ECO:0000313" key="2">
    <source>
        <dbReference type="Proteomes" id="UP001154015"/>
    </source>
</evidence>
<dbReference type="Proteomes" id="UP001154015">
    <property type="component" value="Unassembled WGS sequence"/>
</dbReference>
<reference evidence="1" key="1">
    <citation type="submission" date="2022-03" db="EMBL/GenBank/DDBJ databases">
        <authorList>
            <person name="Leyn A S."/>
        </authorList>
    </citation>
    <scope>NUCLEOTIDE SEQUENCE</scope>
    <source>
        <strain evidence="1">Streptomyces globisporus 4-3</strain>
    </source>
</reference>
<comment type="caution">
    <text evidence="1">The sequence shown here is derived from an EMBL/GenBank/DDBJ whole genome shotgun (WGS) entry which is preliminary data.</text>
</comment>
<keyword evidence="2" id="KW-1185">Reference proteome</keyword>
<organism evidence="1 2">
    <name type="scientific">Streptomyces globisporus</name>
    <dbReference type="NCBI Taxonomy" id="1908"/>
    <lineage>
        <taxon>Bacteria</taxon>
        <taxon>Bacillati</taxon>
        <taxon>Actinomycetota</taxon>
        <taxon>Actinomycetes</taxon>
        <taxon>Kitasatosporales</taxon>
        <taxon>Streptomycetaceae</taxon>
        <taxon>Streptomyces</taxon>
    </lineage>
</organism>
<name>A0ABN8VD84_STRGL</name>
<proteinExistence type="predicted"/>
<sequence length="68" mass="7578">MVMRGDLVLRDYGPEFYAWVGRTSEKIVCVAAPRFERDPAVRAVMRELVRREGGDCSGCGNCPMGKPD</sequence>